<protein>
    <submittedName>
        <fullName evidence="2">Uncharacterized protein</fullName>
    </submittedName>
</protein>
<evidence type="ECO:0000313" key="3">
    <source>
        <dbReference type="Proteomes" id="UP000828390"/>
    </source>
</evidence>
<organism evidence="2 3">
    <name type="scientific">Dreissena polymorpha</name>
    <name type="common">Zebra mussel</name>
    <name type="synonym">Mytilus polymorpha</name>
    <dbReference type="NCBI Taxonomy" id="45954"/>
    <lineage>
        <taxon>Eukaryota</taxon>
        <taxon>Metazoa</taxon>
        <taxon>Spiralia</taxon>
        <taxon>Lophotrochozoa</taxon>
        <taxon>Mollusca</taxon>
        <taxon>Bivalvia</taxon>
        <taxon>Autobranchia</taxon>
        <taxon>Heteroconchia</taxon>
        <taxon>Euheterodonta</taxon>
        <taxon>Imparidentia</taxon>
        <taxon>Neoheterodontei</taxon>
        <taxon>Myida</taxon>
        <taxon>Dreissenoidea</taxon>
        <taxon>Dreissenidae</taxon>
        <taxon>Dreissena</taxon>
    </lineage>
</organism>
<reference evidence="2" key="2">
    <citation type="submission" date="2020-11" db="EMBL/GenBank/DDBJ databases">
        <authorList>
            <person name="McCartney M.A."/>
            <person name="Auch B."/>
            <person name="Kono T."/>
            <person name="Mallez S."/>
            <person name="Becker A."/>
            <person name="Gohl D.M."/>
            <person name="Silverstein K.A.T."/>
            <person name="Koren S."/>
            <person name="Bechman K.B."/>
            <person name="Herman A."/>
            <person name="Abrahante J.E."/>
            <person name="Garbe J."/>
        </authorList>
    </citation>
    <scope>NUCLEOTIDE SEQUENCE</scope>
    <source>
        <strain evidence="2">Duluth1</strain>
        <tissue evidence="2">Whole animal</tissue>
    </source>
</reference>
<feature type="compositionally biased region" description="Polar residues" evidence="1">
    <location>
        <begin position="93"/>
        <end position="105"/>
    </location>
</feature>
<dbReference type="AlphaFoldDB" id="A0A9D4HWX9"/>
<proteinExistence type="predicted"/>
<sequence>MTTDNKMTLTFVPDTTILQMLSAICGVGQLLSQENTVPRQTVYTVSYQYSTINQTNDGTAKSDMVSNTLSEPTLQDDITNQTTAINKPIAMSNPVSNSQAMAPDT</sequence>
<reference evidence="2" key="1">
    <citation type="journal article" date="2019" name="bioRxiv">
        <title>The Genome of the Zebra Mussel, Dreissena polymorpha: A Resource for Invasive Species Research.</title>
        <authorList>
            <person name="McCartney M.A."/>
            <person name="Auch B."/>
            <person name="Kono T."/>
            <person name="Mallez S."/>
            <person name="Zhang Y."/>
            <person name="Obille A."/>
            <person name="Becker A."/>
            <person name="Abrahante J.E."/>
            <person name="Garbe J."/>
            <person name="Badalamenti J.P."/>
            <person name="Herman A."/>
            <person name="Mangelson H."/>
            <person name="Liachko I."/>
            <person name="Sullivan S."/>
            <person name="Sone E.D."/>
            <person name="Koren S."/>
            <person name="Silverstein K.A.T."/>
            <person name="Beckman K.B."/>
            <person name="Gohl D.M."/>
        </authorList>
    </citation>
    <scope>NUCLEOTIDE SEQUENCE</scope>
    <source>
        <strain evidence="2">Duluth1</strain>
        <tissue evidence="2">Whole animal</tissue>
    </source>
</reference>
<dbReference type="EMBL" id="JAIWYP010000011">
    <property type="protein sequence ID" value="KAH3735743.1"/>
    <property type="molecule type" value="Genomic_DNA"/>
</dbReference>
<feature type="region of interest" description="Disordered" evidence="1">
    <location>
        <begin position="85"/>
        <end position="105"/>
    </location>
</feature>
<evidence type="ECO:0000256" key="1">
    <source>
        <dbReference type="SAM" id="MobiDB-lite"/>
    </source>
</evidence>
<accession>A0A9D4HWX9</accession>
<keyword evidence="3" id="KW-1185">Reference proteome</keyword>
<comment type="caution">
    <text evidence="2">The sequence shown here is derived from an EMBL/GenBank/DDBJ whole genome shotgun (WGS) entry which is preliminary data.</text>
</comment>
<name>A0A9D4HWX9_DREPO</name>
<gene>
    <name evidence="2" type="ORF">DPMN_042278</name>
</gene>
<dbReference type="Proteomes" id="UP000828390">
    <property type="component" value="Unassembled WGS sequence"/>
</dbReference>
<evidence type="ECO:0000313" key="2">
    <source>
        <dbReference type="EMBL" id="KAH3735743.1"/>
    </source>
</evidence>